<organism evidence="7 8">
    <name type="scientific">Nesterenkonia flava</name>
    <dbReference type="NCBI Taxonomy" id="469799"/>
    <lineage>
        <taxon>Bacteria</taxon>
        <taxon>Bacillati</taxon>
        <taxon>Actinomycetota</taxon>
        <taxon>Actinomycetes</taxon>
        <taxon>Micrococcales</taxon>
        <taxon>Micrococcaceae</taxon>
        <taxon>Nesterenkonia</taxon>
    </lineage>
</organism>
<evidence type="ECO:0000256" key="4">
    <source>
        <dbReference type="ARBA" id="ARBA00022729"/>
    </source>
</evidence>
<dbReference type="PROSITE" id="PS51257">
    <property type="entry name" value="PROKAR_LIPOPROTEIN"/>
    <property type="match status" value="1"/>
</dbReference>
<dbReference type="PROSITE" id="PS50983">
    <property type="entry name" value="FE_B12_PBP"/>
    <property type="match status" value="1"/>
</dbReference>
<gene>
    <name evidence="7" type="ORF">RH857_07235</name>
</gene>
<protein>
    <submittedName>
        <fullName evidence="7">ABC transporter substrate-binding protein</fullName>
    </submittedName>
</protein>
<proteinExistence type="inferred from homology"/>
<evidence type="ECO:0000313" key="7">
    <source>
        <dbReference type="EMBL" id="MDR5711926.1"/>
    </source>
</evidence>
<dbReference type="InterPro" id="IPR051313">
    <property type="entry name" value="Bact_iron-sidero_bind"/>
</dbReference>
<sequence length="334" mass="35494">MKTAPRTALVASCLAALTLSACSASATDDDAGSSTGEPITVEYLYDTAEIDVPENGELTVVAPGRSDAEVALALGVEPAGIYDWMWMGEENHGVGPWAQDLLEGEPTYLGAAGEDYDYELIQSLAPDLILDVHSDHDEATWSRLNEIAPNVSGPVGATPWQTGWREQVQQIAQALGVPEDGEALIEDVESQIAQAAEEHPEFEELSAVAASKVAESYGLHIGTDMRWALLEGLGFSLHEPAEALAEGAEGYLVDVSEEQVDAFDADAAVFFASGFTLEELQNDPLLSSLDTVQENRAVFIDPDSELAQAISAGNVLSLPVVIEELPARLAEAVQ</sequence>
<evidence type="ECO:0000256" key="3">
    <source>
        <dbReference type="ARBA" id="ARBA00022448"/>
    </source>
</evidence>
<dbReference type="Proteomes" id="UP001260872">
    <property type="component" value="Unassembled WGS sequence"/>
</dbReference>
<evidence type="ECO:0000256" key="5">
    <source>
        <dbReference type="SAM" id="SignalP"/>
    </source>
</evidence>
<evidence type="ECO:0000313" key="8">
    <source>
        <dbReference type="Proteomes" id="UP001260872"/>
    </source>
</evidence>
<feature type="signal peptide" evidence="5">
    <location>
        <begin position="1"/>
        <end position="26"/>
    </location>
</feature>
<dbReference type="Gene3D" id="3.40.50.1980">
    <property type="entry name" value="Nitrogenase molybdenum iron protein domain"/>
    <property type="match status" value="2"/>
</dbReference>
<dbReference type="PANTHER" id="PTHR30532:SF24">
    <property type="entry name" value="FERRIC ENTEROBACTIN-BINDING PERIPLASMIC PROTEIN FEPB"/>
    <property type="match status" value="1"/>
</dbReference>
<dbReference type="SUPFAM" id="SSF53807">
    <property type="entry name" value="Helical backbone' metal receptor"/>
    <property type="match status" value="1"/>
</dbReference>
<name>A0ABU1FUU3_9MICC</name>
<comment type="similarity">
    <text evidence="2">Belongs to the bacterial solute-binding protein 8 family.</text>
</comment>
<keyword evidence="3" id="KW-0813">Transport</keyword>
<keyword evidence="8" id="KW-1185">Reference proteome</keyword>
<evidence type="ECO:0000259" key="6">
    <source>
        <dbReference type="PROSITE" id="PS50983"/>
    </source>
</evidence>
<dbReference type="RefSeq" id="WP_310537306.1">
    <property type="nucleotide sequence ID" value="NZ_BAAAOC010000089.1"/>
</dbReference>
<evidence type="ECO:0000256" key="1">
    <source>
        <dbReference type="ARBA" id="ARBA00004196"/>
    </source>
</evidence>
<dbReference type="PANTHER" id="PTHR30532">
    <property type="entry name" value="IRON III DICITRATE-BINDING PERIPLASMIC PROTEIN"/>
    <property type="match status" value="1"/>
</dbReference>
<evidence type="ECO:0000256" key="2">
    <source>
        <dbReference type="ARBA" id="ARBA00008814"/>
    </source>
</evidence>
<dbReference type="EMBL" id="JAVKGT010000015">
    <property type="protein sequence ID" value="MDR5711926.1"/>
    <property type="molecule type" value="Genomic_DNA"/>
</dbReference>
<feature type="domain" description="Fe/B12 periplasmic-binding" evidence="6">
    <location>
        <begin position="59"/>
        <end position="333"/>
    </location>
</feature>
<comment type="caution">
    <text evidence="7">The sequence shown here is derived from an EMBL/GenBank/DDBJ whole genome shotgun (WGS) entry which is preliminary data.</text>
</comment>
<accession>A0ABU1FUU3</accession>
<keyword evidence="4 5" id="KW-0732">Signal</keyword>
<reference evidence="8" key="1">
    <citation type="submission" date="2023-07" db="EMBL/GenBank/DDBJ databases">
        <title>Description of three actinobacteria isolated from air of manufacturing shop in a pharmaceutical factory.</title>
        <authorList>
            <person name="Zhang D.-F."/>
        </authorList>
    </citation>
    <scope>NUCLEOTIDE SEQUENCE [LARGE SCALE GENOMIC DNA]</scope>
    <source>
        <strain evidence="8">CCTCC AB 207010</strain>
    </source>
</reference>
<dbReference type="Pfam" id="PF01497">
    <property type="entry name" value="Peripla_BP_2"/>
    <property type="match status" value="1"/>
</dbReference>
<dbReference type="InterPro" id="IPR002491">
    <property type="entry name" value="ABC_transptr_periplasmic_BD"/>
</dbReference>
<feature type="chain" id="PRO_5046706820" evidence="5">
    <location>
        <begin position="27"/>
        <end position="334"/>
    </location>
</feature>
<comment type="subcellular location">
    <subcellularLocation>
        <location evidence="1">Cell envelope</location>
    </subcellularLocation>
</comment>